<evidence type="ECO:0000313" key="5">
    <source>
        <dbReference type="EMBL" id="UGS27416.1"/>
    </source>
</evidence>
<feature type="domain" description="N-acetyltransferase" evidence="4">
    <location>
        <begin position="29"/>
        <end position="175"/>
    </location>
</feature>
<dbReference type="EC" id="2.3.1.-" evidence="5"/>
<dbReference type="PANTHER" id="PTHR43792:SF8">
    <property type="entry name" value="[RIBOSOMAL PROTEIN US5]-ALANINE N-ACETYLTRANSFERASE"/>
    <property type="match status" value="1"/>
</dbReference>
<evidence type="ECO:0000256" key="2">
    <source>
        <dbReference type="ARBA" id="ARBA00023315"/>
    </source>
</evidence>
<dbReference type="EMBL" id="CP082781">
    <property type="protein sequence ID" value="UGS27416.1"/>
    <property type="molecule type" value="Genomic_DNA"/>
</dbReference>
<dbReference type="InterPro" id="IPR051531">
    <property type="entry name" value="N-acetyltransferase"/>
</dbReference>
<dbReference type="SUPFAM" id="SSF55729">
    <property type="entry name" value="Acyl-CoA N-acyltransferases (Nat)"/>
    <property type="match status" value="1"/>
</dbReference>
<dbReference type="Gene3D" id="3.40.630.30">
    <property type="match status" value="1"/>
</dbReference>
<evidence type="ECO:0000259" key="4">
    <source>
        <dbReference type="PROSITE" id="PS51186"/>
    </source>
</evidence>
<dbReference type="PROSITE" id="PS51186">
    <property type="entry name" value="GNAT"/>
    <property type="match status" value="1"/>
</dbReference>
<dbReference type="PANTHER" id="PTHR43792">
    <property type="entry name" value="GNAT FAMILY, PUTATIVE (AFU_ORTHOLOGUE AFUA_3G00765)-RELATED-RELATED"/>
    <property type="match status" value="1"/>
</dbReference>
<evidence type="ECO:0000256" key="1">
    <source>
        <dbReference type="ARBA" id="ARBA00022679"/>
    </source>
</evidence>
<dbReference type="Pfam" id="PF13302">
    <property type="entry name" value="Acetyltransf_3"/>
    <property type="match status" value="1"/>
</dbReference>
<gene>
    <name evidence="5" type="ORF">K8F61_04235</name>
</gene>
<keyword evidence="1 5" id="KW-0808">Transferase</keyword>
<proteinExistence type="inferred from homology"/>
<keyword evidence="2 5" id="KW-0012">Acyltransferase</keyword>
<comment type="similarity">
    <text evidence="3">Belongs to the acetyltransferase family. RimJ subfamily.</text>
</comment>
<name>A0ABY3RXH9_9MICO</name>
<dbReference type="GO" id="GO:0016746">
    <property type="term" value="F:acyltransferase activity"/>
    <property type="evidence" value="ECO:0007669"/>
    <property type="project" value="UniProtKB-KW"/>
</dbReference>
<dbReference type="Proteomes" id="UP001199642">
    <property type="component" value="Chromosome"/>
</dbReference>
<evidence type="ECO:0000313" key="6">
    <source>
        <dbReference type="Proteomes" id="UP001199642"/>
    </source>
</evidence>
<evidence type="ECO:0000256" key="3">
    <source>
        <dbReference type="ARBA" id="ARBA00038502"/>
    </source>
</evidence>
<accession>A0ABY3RXH9</accession>
<dbReference type="InterPro" id="IPR000182">
    <property type="entry name" value="GNAT_dom"/>
</dbReference>
<sequence length="178" mass="19904">MDLGDGLRLRLIRPGDGVELAKAYSRNRAHLEPWDPVRAPAFTAEHQEAQVGLSLREAAEGRSARFLLFDDGGRVLGRVNLNNIVRGAFHSADLGYWIDASLAGRGIMRRAVSHVRAHAQEHLGLHRIQAATLVHNVGSQRVLEVNGFRRIGLAPRYLRIAGEWQDHLLFQRLLEASR</sequence>
<protein>
    <submittedName>
        <fullName evidence="5">GNAT family N-acetyltransferase</fullName>
        <ecNumber evidence="5">2.3.1.-</ecNumber>
    </submittedName>
</protein>
<dbReference type="InterPro" id="IPR016181">
    <property type="entry name" value="Acyl_CoA_acyltransferase"/>
</dbReference>
<reference evidence="5 6" key="1">
    <citation type="submission" date="2023-01" db="EMBL/GenBank/DDBJ databases">
        <title>Characterization of estradiol degrading bacteria Microbacterium sp. MZT7 and reveal degrading genes through genome analysis.</title>
        <authorList>
            <person name="Hao P."/>
            <person name="Gao Y."/>
        </authorList>
    </citation>
    <scope>NUCLEOTIDE SEQUENCE [LARGE SCALE GENOMIC DNA]</scope>
    <source>
        <strain evidence="5 6">MZT7</strain>
    </source>
</reference>
<keyword evidence="6" id="KW-1185">Reference proteome</keyword>
<dbReference type="RefSeq" id="WP_231820786.1">
    <property type="nucleotide sequence ID" value="NZ_CP082781.1"/>
</dbReference>
<organism evidence="5 6">
    <name type="scientific">Microbacterium resistens</name>
    <dbReference type="NCBI Taxonomy" id="156977"/>
    <lineage>
        <taxon>Bacteria</taxon>
        <taxon>Bacillati</taxon>
        <taxon>Actinomycetota</taxon>
        <taxon>Actinomycetes</taxon>
        <taxon>Micrococcales</taxon>
        <taxon>Microbacteriaceae</taxon>
        <taxon>Microbacterium</taxon>
    </lineage>
</organism>